<keyword evidence="2" id="KW-1185">Reference proteome</keyword>
<accession>A0A5B7JIW9</accession>
<evidence type="ECO:0000313" key="2">
    <source>
        <dbReference type="Proteomes" id="UP000324222"/>
    </source>
</evidence>
<sequence>MLPFLSAPSNYTSIHMTPTPAASCMAIISQFLLPFSPRTSDSSPASWRLGSGFSQPRRVFDKQTGEYRLPTYKKECWRRRGTAGVSWRGGGRSRVHLSGGRINDGCLDTCGGAIIGGSVAGASPLLLPPRTSVDQVYGYAALFDCDYDLEGAIQCLFDTEKGKRN</sequence>
<dbReference type="Proteomes" id="UP000324222">
    <property type="component" value="Unassembled WGS sequence"/>
</dbReference>
<proteinExistence type="predicted"/>
<gene>
    <name evidence="1" type="ORF">E2C01_089923</name>
</gene>
<comment type="caution">
    <text evidence="1">The sequence shown here is derived from an EMBL/GenBank/DDBJ whole genome shotgun (WGS) entry which is preliminary data.</text>
</comment>
<protein>
    <submittedName>
        <fullName evidence="1">Uncharacterized protein</fullName>
    </submittedName>
</protein>
<dbReference type="EMBL" id="VSRR010099725">
    <property type="protein sequence ID" value="MPC94739.1"/>
    <property type="molecule type" value="Genomic_DNA"/>
</dbReference>
<name>A0A5B7JIW9_PORTR</name>
<reference evidence="1 2" key="1">
    <citation type="submission" date="2019-05" db="EMBL/GenBank/DDBJ databases">
        <title>Another draft genome of Portunus trituberculatus and its Hox gene families provides insights of decapod evolution.</title>
        <authorList>
            <person name="Jeong J.-H."/>
            <person name="Song I."/>
            <person name="Kim S."/>
            <person name="Choi T."/>
            <person name="Kim D."/>
            <person name="Ryu S."/>
            <person name="Kim W."/>
        </authorList>
    </citation>
    <scope>NUCLEOTIDE SEQUENCE [LARGE SCALE GENOMIC DNA]</scope>
    <source>
        <tissue evidence="1">Muscle</tissue>
    </source>
</reference>
<organism evidence="1 2">
    <name type="scientific">Portunus trituberculatus</name>
    <name type="common">Swimming crab</name>
    <name type="synonym">Neptunus trituberculatus</name>
    <dbReference type="NCBI Taxonomy" id="210409"/>
    <lineage>
        <taxon>Eukaryota</taxon>
        <taxon>Metazoa</taxon>
        <taxon>Ecdysozoa</taxon>
        <taxon>Arthropoda</taxon>
        <taxon>Crustacea</taxon>
        <taxon>Multicrustacea</taxon>
        <taxon>Malacostraca</taxon>
        <taxon>Eumalacostraca</taxon>
        <taxon>Eucarida</taxon>
        <taxon>Decapoda</taxon>
        <taxon>Pleocyemata</taxon>
        <taxon>Brachyura</taxon>
        <taxon>Eubrachyura</taxon>
        <taxon>Portunoidea</taxon>
        <taxon>Portunidae</taxon>
        <taxon>Portuninae</taxon>
        <taxon>Portunus</taxon>
    </lineage>
</organism>
<evidence type="ECO:0000313" key="1">
    <source>
        <dbReference type="EMBL" id="MPC94739.1"/>
    </source>
</evidence>
<dbReference type="AlphaFoldDB" id="A0A5B7JIW9"/>